<proteinExistence type="predicted"/>
<evidence type="ECO:0000256" key="1">
    <source>
        <dbReference type="SAM" id="MobiDB-lite"/>
    </source>
</evidence>
<dbReference type="AlphaFoldDB" id="A0A1X7UKG3"/>
<dbReference type="InParanoid" id="A0A1X7UKG3"/>
<organism evidence="2">
    <name type="scientific">Amphimedon queenslandica</name>
    <name type="common">Sponge</name>
    <dbReference type="NCBI Taxonomy" id="400682"/>
    <lineage>
        <taxon>Eukaryota</taxon>
        <taxon>Metazoa</taxon>
        <taxon>Porifera</taxon>
        <taxon>Demospongiae</taxon>
        <taxon>Heteroscleromorpha</taxon>
        <taxon>Haplosclerida</taxon>
        <taxon>Niphatidae</taxon>
        <taxon>Amphimedon</taxon>
    </lineage>
</organism>
<sequence>MVVEVTGLLVEVPGEVDQGEEEEAGQRILTAGQGERDGRPRSSSRVTFMELDRGITKDEGAGGCGEGEEGEGEEEKGGGGRDNIIIWIMSLFSRVLHYAIFL</sequence>
<feature type="compositionally biased region" description="Basic and acidic residues" evidence="1">
    <location>
        <begin position="50"/>
        <end position="60"/>
    </location>
</feature>
<evidence type="ECO:0000313" key="2">
    <source>
        <dbReference type="EnsemblMetazoa" id="Aqu2.1.28151_001"/>
    </source>
</evidence>
<reference evidence="2" key="1">
    <citation type="submission" date="2017-05" db="UniProtKB">
        <authorList>
            <consortium name="EnsemblMetazoa"/>
        </authorList>
    </citation>
    <scope>IDENTIFICATION</scope>
</reference>
<feature type="region of interest" description="Disordered" evidence="1">
    <location>
        <begin position="15"/>
        <end position="80"/>
    </location>
</feature>
<accession>A0A1X7UKG3</accession>
<name>A0A1X7UKG3_AMPQE</name>
<dbReference type="EnsemblMetazoa" id="Aqu2.1.28151_001">
    <property type="protein sequence ID" value="Aqu2.1.28151_001"/>
    <property type="gene ID" value="Aqu2.1.28151"/>
</dbReference>
<protein>
    <submittedName>
        <fullName evidence="2">Uncharacterized protein</fullName>
    </submittedName>
</protein>